<organism evidence="2 3">
    <name type="scientific">Durusdinium trenchii</name>
    <dbReference type="NCBI Taxonomy" id="1381693"/>
    <lineage>
        <taxon>Eukaryota</taxon>
        <taxon>Sar</taxon>
        <taxon>Alveolata</taxon>
        <taxon>Dinophyceae</taxon>
        <taxon>Suessiales</taxon>
        <taxon>Symbiodiniaceae</taxon>
        <taxon>Durusdinium</taxon>
    </lineage>
</organism>
<dbReference type="Pfam" id="PF03641">
    <property type="entry name" value="Lysine_decarbox"/>
    <property type="match status" value="1"/>
</dbReference>
<proteinExistence type="predicted"/>
<dbReference type="Gene3D" id="3.40.50.450">
    <property type="match status" value="1"/>
</dbReference>
<evidence type="ECO:0000256" key="1">
    <source>
        <dbReference type="SAM" id="MobiDB-lite"/>
    </source>
</evidence>
<comment type="caution">
    <text evidence="2">The sequence shown here is derived from an EMBL/GenBank/DDBJ whole genome shotgun (WGS) entry which is preliminary data.</text>
</comment>
<keyword evidence="3" id="KW-1185">Reference proteome</keyword>
<protein>
    <recommendedName>
        <fullName evidence="4">Lysine decarboxylase</fullName>
    </recommendedName>
</protein>
<dbReference type="PANTHER" id="PTHR43393">
    <property type="entry name" value="CYTOKININ RIBOSIDE 5'-MONOPHOSPHATE PHOSPHORIBOHYDROLASE"/>
    <property type="match status" value="1"/>
</dbReference>
<dbReference type="EMBL" id="CAXAMM010025113">
    <property type="protein sequence ID" value="CAK9056488.1"/>
    <property type="molecule type" value="Genomic_DNA"/>
</dbReference>
<evidence type="ECO:0000313" key="2">
    <source>
        <dbReference type="EMBL" id="CAK9056488.1"/>
    </source>
</evidence>
<dbReference type="SUPFAM" id="SSF102405">
    <property type="entry name" value="MCP/YpsA-like"/>
    <property type="match status" value="1"/>
</dbReference>
<sequence length="1044" mass="114710">MSKRSLEEGGTTVGQGPRPPKAYKNNDFLNSTEARLIRIMCELEEPKDRLRTEAVDNIVMFFGSARAKPKDQYEAAVKEAEAKVAANPGDAKLQSALTRLKKQEFLVGMFDVVRETCRLLTLWTQNRAKQGLPEYHVGTGGGPGMMAAANEGAAQAKGKSIGFGISVPFEDGLNPYVTESLGFEFHYFFTRKFWMAFKCMGLVVAPGGFGTCDELFELLTLMQTGKIKRQLPIVLIGKKFWKDCIQWDAFVHYGMISDWDSQQLRFADTAEDERGRFGRVGGGVDRRGELGSRIVVSRKKLGQRTTSDGLHSGARLAPSGELALSGEVPSLELLRRDGLQAKRKKPTRPETNADLLLLTQIAGGRADRRWLRKLHVLEEARQREVLPDVQLVNVVMAQVECRVSAAIWHLALPLLRHLEIATPRALRPSAVSLGTAAARCDRASKWRLEEEDLSGIPCGFGAMLLRSSLDPLAGSPDVVFRGCHAHGRRWEGEQRSGGMTGSSDLITMGSLLSSRIWRFSTASLDWMGLRGLRPHLGIYQAILRDKVNRWPDRWHGALTVLATARSSALQLDEVLVSGLTRRGTALRAWRHAVDVPLTLRRRGLRCDAVAVGSAVRGFAEARRWRQNGQKWVEMGWVEVGFRCALHWADRADLKDVTAVVVGSGVTWTQALAIRTRSAERACDALLDERVARACAAADAWHHAWRLRNALLAPWTLALVALASSRVEPVALLCARSWQWRTSLALGGVAGATPGQWQRIVQDLPSAGALASLATARRWREAFQVFKRQRNSPSRTAGRANWELEVLVWNAGIVGNKYWESSLLILRDMEVALVRKDLVSMSSSRSADGSWARAAQRFEAARAGGLRLHPFSLTHLAQSAQSRSAASWAMVLSVVDLASSLGVSQDDAASNAAISACEATSAWATAAVKCCEMTRRRLATVITFNSCIAVASLAAWGTWRFCLALLLRRGRLGVAPVDASDAGLGGTFACLVRTSRWQRAVAAAELNPLQLDPIQCQDLLRLAPQLLPGRILTALRHHVLASRPS</sequence>
<evidence type="ECO:0000313" key="3">
    <source>
        <dbReference type="Proteomes" id="UP001642464"/>
    </source>
</evidence>
<dbReference type="InterPro" id="IPR052341">
    <property type="entry name" value="LOG_family_nucleotidases"/>
</dbReference>
<evidence type="ECO:0008006" key="4">
    <source>
        <dbReference type="Google" id="ProtNLM"/>
    </source>
</evidence>
<dbReference type="PANTHER" id="PTHR43393:SF3">
    <property type="entry name" value="LYSINE DECARBOXYLASE-LIKE PROTEIN"/>
    <property type="match status" value="1"/>
</dbReference>
<name>A0ABP0MYC3_9DINO</name>
<gene>
    <name evidence="2" type="ORF">SCF082_LOCUS30429</name>
</gene>
<reference evidence="2 3" key="1">
    <citation type="submission" date="2024-02" db="EMBL/GenBank/DDBJ databases">
        <authorList>
            <person name="Chen Y."/>
            <person name="Shah S."/>
            <person name="Dougan E. K."/>
            <person name="Thang M."/>
            <person name="Chan C."/>
        </authorList>
    </citation>
    <scope>NUCLEOTIDE SEQUENCE [LARGE SCALE GENOMIC DNA]</scope>
</reference>
<feature type="region of interest" description="Disordered" evidence="1">
    <location>
        <begin position="1"/>
        <end position="26"/>
    </location>
</feature>
<dbReference type="Proteomes" id="UP001642464">
    <property type="component" value="Unassembled WGS sequence"/>
</dbReference>
<accession>A0ABP0MYC3</accession>
<dbReference type="InterPro" id="IPR031100">
    <property type="entry name" value="LOG_fam"/>
</dbReference>